<organism evidence="2 3">
    <name type="scientific">Cervus elaphus hippelaphus</name>
    <name type="common">European red deer</name>
    <dbReference type="NCBI Taxonomy" id="46360"/>
    <lineage>
        <taxon>Eukaryota</taxon>
        <taxon>Metazoa</taxon>
        <taxon>Chordata</taxon>
        <taxon>Craniata</taxon>
        <taxon>Vertebrata</taxon>
        <taxon>Euteleostomi</taxon>
        <taxon>Mammalia</taxon>
        <taxon>Eutheria</taxon>
        <taxon>Laurasiatheria</taxon>
        <taxon>Artiodactyla</taxon>
        <taxon>Ruminantia</taxon>
        <taxon>Pecora</taxon>
        <taxon>Cervidae</taxon>
        <taxon>Cervinae</taxon>
        <taxon>Cervus</taxon>
    </lineage>
</organism>
<dbReference type="OrthoDB" id="9837697at2759"/>
<evidence type="ECO:0000313" key="2">
    <source>
        <dbReference type="EMBL" id="OWK02459.1"/>
    </source>
</evidence>
<dbReference type="PRINTS" id="PR00422">
    <property type="entry name" value="TRANSFERRIN"/>
</dbReference>
<dbReference type="Gene3D" id="3.40.190.10">
    <property type="entry name" value="Periplasmic binding protein-like II"/>
    <property type="match status" value="2"/>
</dbReference>
<comment type="caution">
    <text evidence="2">The sequence shown here is derived from an EMBL/GenBank/DDBJ whole genome shotgun (WGS) entry which is preliminary data.</text>
</comment>
<dbReference type="SUPFAM" id="SSF53850">
    <property type="entry name" value="Periplasmic binding protein-like II"/>
    <property type="match status" value="1"/>
</dbReference>
<dbReference type="InterPro" id="IPR001156">
    <property type="entry name" value="Transferrin-like_dom"/>
</dbReference>
<accession>A0A212C8Z7</accession>
<dbReference type="EMBL" id="MKHE01000024">
    <property type="protein sequence ID" value="OWK02459.1"/>
    <property type="molecule type" value="Genomic_DNA"/>
</dbReference>
<dbReference type="PROSITE" id="PS51408">
    <property type="entry name" value="TRANSFERRIN_LIKE_4"/>
    <property type="match status" value="1"/>
</dbReference>
<gene>
    <name evidence="2" type="ORF">Celaphus_00010614</name>
</gene>
<evidence type="ECO:0000313" key="3">
    <source>
        <dbReference type="Proteomes" id="UP000242450"/>
    </source>
</evidence>
<name>A0A212C8Z7_CEREH</name>
<keyword evidence="3" id="KW-1185">Reference proteome</keyword>
<proteinExistence type="predicted"/>
<protein>
    <submittedName>
        <fullName evidence="2">LTF</fullName>
    </submittedName>
</protein>
<dbReference type="Proteomes" id="UP000242450">
    <property type="component" value="Chromosome 24"/>
</dbReference>
<reference evidence="2 3" key="1">
    <citation type="journal article" date="2018" name="Mol. Genet. Genomics">
        <title>The red deer Cervus elaphus genome CerEla1.0: sequencing, annotating, genes, and chromosomes.</title>
        <authorList>
            <person name="Bana N.A."/>
            <person name="Nyiri A."/>
            <person name="Nagy J."/>
            <person name="Frank K."/>
            <person name="Nagy T."/>
            <person name="Steger V."/>
            <person name="Schiller M."/>
            <person name="Lakatos P."/>
            <person name="Sugar L."/>
            <person name="Horn P."/>
            <person name="Barta E."/>
            <person name="Orosz L."/>
        </authorList>
    </citation>
    <scope>NUCLEOTIDE SEQUENCE [LARGE SCALE GENOMIC DNA]</scope>
    <source>
        <strain evidence="2">Hungarian</strain>
    </source>
</reference>
<feature type="domain" description="Transferrin-like" evidence="1">
    <location>
        <begin position="1"/>
        <end position="93"/>
    </location>
</feature>
<sequence>MCAFQEAGESSADWAKNLNREDFRLLCLDGTRKPALFGRNGKDCPDKFCLFKSETKNLLFNDNTECLAKLEGRPTYEKYLGTEYVTAIANLKKCSTSRKCIDNNFKMFRRHSGVL</sequence>
<dbReference type="Pfam" id="PF00405">
    <property type="entry name" value="Transferrin"/>
    <property type="match status" value="1"/>
</dbReference>
<evidence type="ECO:0000259" key="1">
    <source>
        <dbReference type="PROSITE" id="PS51408"/>
    </source>
</evidence>
<dbReference type="AlphaFoldDB" id="A0A212C8Z7"/>
<dbReference type="SMART" id="SM00094">
    <property type="entry name" value="TR_FER"/>
    <property type="match status" value="1"/>
</dbReference>